<comment type="caution">
    <text evidence="2">The sequence shown here is derived from an EMBL/GenBank/DDBJ whole genome shotgun (WGS) entry which is preliminary data.</text>
</comment>
<feature type="compositionally biased region" description="Low complexity" evidence="1">
    <location>
        <begin position="37"/>
        <end position="51"/>
    </location>
</feature>
<protein>
    <submittedName>
        <fullName evidence="2">Uncharacterized protein</fullName>
    </submittedName>
</protein>
<accession>A0A1V3WMZ0</accession>
<evidence type="ECO:0000313" key="3">
    <source>
        <dbReference type="Proteomes" id="UP000189229"/>
    </source>
</evidence>
<sequence length="66" mass="6660">MDASGHPGARSRAPLHTAATRADVTAPITDPSPKRLAIASRAAPTAPSTSPHPDPVALGIDTSTPR</sequence>
<gene>
    <name evidence="2" type="ORF">BZL30_7609</name>
</gene>
<name>A0A1V3WMZ0_MYCKA</name>
<feature type="region of interest" description="Disordered" evidence="1">
    <location>
        <begin position="1"/>
        <end position="66"/>
    </location>
</feature>
<dbReference type="Proteomes" id="UP000189229">
    <property type="component" value="Unassembled WGS sequence"/>
</dbReference>
<dbReference type="AlphaFoldDB" id="A0A1V3WMZ0"/>
<proteinExistence type="predicted"/>
<dbReference type="EMBL" id="MVBM01000008">
    <property type="protein sequence ID" value="OOK67651.1"/>
    <property type="molecule type" value="Genomic_DNA"/>
</dbReference>
<organism evidence="2 3">
    <name type="scientific">Mycobacterium kansasii</name>
    <dbReference type="NCBI Taxonomy" id="1768"/>
    <lineage>
        <taxon>Bacteria</taxon>
        <taxon>Bacillati</taxon>
        <taxon>Actinomycetota</taxon>
        <taxon>Actinomycetes</taxon>
        <taxon>Mycobacteriales</taxon>
        <taxon>Mycobacteriaceae</taxon>
        <taxon>Mycobacterium</taxon>
    </lineage>
</organism>
<evidence type="ECO:0000256" key="1">
    <source>
        <dbReference type="SAM" id="MobiDB-lite"/>
    </source>
</evidence>
<evidence type="ECO:0000313" key="2">
    <source>
        <dbReference type="EMBL" id="OOK67651.1"/>
    </source>
</evidence>
<reference evidence="2 3" key="1">
    <citation type="submission" date="2017-02" db="EMBL/GenBank/DDBJ databases">
        <title>Complete genome sequences of Mycobacterium kansasii strains isolated from rhesus macaques.</title>
        <authorList>
            <person name="Panda A."/>
            <person name="Nagaraj S."/>
            <person name="Zhao X."/>
            <person name="Tettelin H."/>
            <person name="Detolla L.J."/>
        </authorList>
    </citation>
    <scope>NUCLEOTIDE SEQUENCE [LARGE SCALE GENOMIC DNA]</scope>
    <source>
        <strain evidence="2 3">11-3813</strain>
    </source>
</reference>